<dbReference type="Proteomes" id="UP000810171">
    <property type="component" value="Unassembled WGS sequence"/>
</dbReference>
<comment type="subcellular location">
    <subcellularLocation>
        <location evidence="1">Cell outer membrane</location>
    </subcellularLocation>
</comment>
<dbReference type="PANTHER" id="PTHR30026:SF20">
    <property type="entry name" value="OUTER MEMBRANE PROTEIN TOLC"/>
    <property type="match status" value="1"/>
</dbReference>
<evidence type="ECO:0000313" key="10">
    <source>
        <dbReference type="Proteomes" id="UP000810171"/>
    </source>
</evidence>
<dbReference type="InterPro" id="IPR003423">
    <property type="entry name" value="OMP_efflux"/>
</dbReference>
<evidence type="ECO:0000256" key="6">
    <source>
        <dbReference type="ARBA" id="ARBA00023136"/>
    </source>
</evidence>
<keyword evidence="8" id="KW-0732">Signal</keyword>
<keyword evidence="6" id="KW-0472">Membrane</keyword>
<feature type="signal peptide" evidence="8">
    <location>
        <begin position="1"/>
        <end position="19"/>
    </location>
</feature>
<evidence type="ECO:0000256" key="4">
    <source>
        <dbReference type="ARBA" id="ARBA00022452"/>
    </source>
</evidence>
<dbReference type="EMBL" id="JACVEW010000023">
    <property type="protein sequence ID" value="MBP0049709.1"/>
    <property type="molecule type" value="Genomic_DNA"/>
</dbReference>
<evidence type="ECO:0000256" key="7">
    <source>
        <dbReference type="ARBA" id="ARBA00023237"/>
    </source>
</evidence>
<evidence type="ECO:0000313" key="9">
    <source>
        <dbReference type="EMBL" id="MBP0049709.1"/>
    </source>
</evidence>
<evidence type="ECO:0000256" key="8">
    <source>
        <dbReference type="SAM" id="SignalP"/>
    </source>
</evidence>
<evidence type="ECO:0000256" key="5">
    <source>
        <dbReference type="ARBA" id="ARBA00022692"/>
    </source>
</evidence>
<accession>A0ABS3ZF87</accession>
<dbReference type="Gene3D" id="1.20.1600.10">
    <property type="entry name" value="Outer membrane efflux proteins (OEP)"/>
    <property type="match status" value="1"/>
</dbReference>
<keyword evidence="3" id="KW-0813">Transport</keyword>
<feature type="chain" id="PRO_5045993540" evidence="8">
    <location>
        <begin position="20"/>
        <end position="466"/>
    </location>
</feature>
<dbReference type="RefSeq" id="WP_209288394.1">
    <property type="nucleotide sequence ID" value="NZ_JACVEW010000023.1"/>
</dbReference>
<comment type="caution">
    <text evidence="9">The sequence shown here is derived from an EMBL/GenBank/DDBJ whole genome shotgun (WGS) entry which is preliminary data.</text>
</comment>
<organism evidence="9 10">
    <name type="scientific">Marinobacterium alkalitolerans</name>
    <dbReference type="NCBI Taxonomy" id="1542925"/>
    <lineage>
        <taxon>Bacteria</taxon>
        <taxon>Pseudomonadati</taxon>
        <taxon>Pseudomonadota</taxon>
        <taxon>Gammaproteobacteria</taxon>
        <taxon>Oceanospirillales</taxon>
        <taxon>Oceanospirillaceae</taxon>
        <taxon>Marinobacterium</taxon>
    </lineage>
</organism>
<dbReference type="SUPFAM" id="SSF56954">
    <property type="entry name" value="Outer membrane efflux proteins (OEP)"/>
    <property type="match status" value="1"/>
</dbReference>
<protein>
    <submittedName>
        <fullName evidence="9">TolC family outer membrane protein</fullName>
    </submittedName>
</protein>
<dbReference type="Pfam" id="PF02321">
    <property type="entry name" value="OEP"/>
    <property type="match status" value="2"/>
</dbReference>
<sequence>MQTFVALVKGITFSLVVLAGQVAVAETVGSKTAEPESVAASDLLALYQQAQSRDPRVLIAESAARRAGYQNREALGQLLPQVSADVRLTRTHYTNTRQETYYNGERYSVSISQVLFDASVWQSYQRSRSLREQYQAKSLSDIQGVAADLAQRYFDVLAAQDSLTLIQAEKRVVVRSLERIKSLLARQLASLPEKLEVEARLDRLVSDEIEAENRIRVAREALSEVVGRAVYERLERLTETPDISGFELRDYAYWREQALTGSPLIQARAAAVEAKRREKKGELGNHLPKVTLQLSSQRSNIGYENSLSGETESNVASLNVQIPIFSGGSTQARVNAAYESLVIARQELEQTKRGVLREIKTAYLNTESSLARMRASERALQSAIKAREAAEKSFSYGMNNVVDVLDRTREQYSAHRDLLEARYSFFLSYVVLKRWTGDLQESDLAQINELLVINEPQYTAVGVTGQ</sequence>
<evidence type="ECO:0000256" key="2">
    <source>
        <dbReference type="ARBA" id="ARBA00007613"/>
    </source>
</evidence>
<evidence type="ECO:0000256" key="1">
    <source>
        <dbReference type="ARBA" id="ARBA00004442"/>
    </source>
</evidence>
<keyword evidence="7" id="KW-0998">Cell outer membrane</keyword>
<name>A0ABS3ZF87_9GAMM</name>
<dbReference type="InterPro" id="IPR051906">
    <property type="entry name" value="TolC-like"/>
</dbReference>
<reference evidence="9 10" key="1">
    <citation type="submission" date="2020-09" db="EMBL/GenBank/DDBJ databases">
        <authorList>
            <person name="Tanuku N.R.S."/>
        </authorList>
    </citation>
    <scope>NUCLEOTIDE SEQUENCE [LARGE SCALE GENOMIC DNA]</scope>
    <source>
        <strain evidence="9 10">AK62</strain>
    </source>
</reference>
<proteinExistence type="inferred from homology"/>
<evidence type="ECO:0000256" key="3">
    <source>
        <dbReference type="ARBA" id="ARBA00022448"/>
    </source>
</evidence>
<keyword evidence="10" id="KW-1185">Reference proteome</keyword>
<dbReference type="NCBIfam" id="TIGR01844">
    <property type="entry name" value="type_I_sec_TolC"/>
    <property type="match status" value="1"/>
</dbReference>
<keyword evidence="4" id="KW-1134">Transmembrane beta strand</keyword>
<dbReference type="InterPro" id="IPR010130">
    <property type="entry name" value="T1SS_OMP_TolC"/>
</dbReference>
<dbReference type="PANTHER" id="PTHR30026">
    <property type="entry name" value="OUTER MEMBRANE PROTEIN TOLC"/>
    <property type="match status" value="1"/>
</dbReference>
<keyword evidence="5" id="KW-0812">Transmembrane</keyword>
<comment type="similarity">
    <text evidence="2">Belongs to the outer membrane factor (OMF) (TC 1.B.17) family.</text>
</comment>
<gene>
    <name evidence="9" type="ORF">H9C73_13305</name>
</gene>